<sequence length="72" mass="7976">MTLSKPTIETLIDLVEIKLSCLEVWDRDDRRELKALQSAREELREVCDAAGRAAGRPQQVAQAPSSQRVAVG</sequence>
<name>A0A934QJ90_9PROT</name>
<evidence type="ECO:0000313" key="2">
    <source>
        <dbReference type="Proteomes" id="UP000778970"/>
    </source>
</evidence>
<dbReference type="RefSeq" id="WP_027288803.1">
    <property type="nucleotide sequence ID" value="NZ_NRRE01000026.1"/>
</dbReference>
<keyword evidence="2" id="KW-1185">Reference proteome</keyword>
<dbReference type="EMBL" id="NRRE01000026">
    <property type="protein sequence ID" value="MBK1698048.1"/>
    <property type="molecule type" value="Genomic_DNA"/>
</dbReference>
<accession>A0A934QJ90</accession>
<reference evidence="1" key="2">
    <citation type="journal article" date="2020" name="Microorganisms">
        <title>Osmotic Adaptation and Compatible Solute Biosynthesis of Phototrophic Bacteria as Revealed from Genome Analyses.</title>
        <authorList>
            <person name="Imhoff J.F."/>
            <person name="Rahn T."/>
            <person name="Kunzel S."/>
            <person name="Keller A."/>
            <person name="Neulinger S.C."/>
        </authorList>
    </citation>
    <scope>NUCLEOTIDE SEQUENCE</scope>
    <source>
        <strain evidence="1">DSM 9154</strain>
    </source>
</reference>
<protein>
    <submittedName>
        <fullName evidence="1">Uncharacterized protein</fullName>
    </submittedName>
</protein>
<dbReference type="Proteomes" id="UP000778970">
    <property type="component" value="Unassembled WGS sequence"/>
</dbReference>
<proteinExistence type="predicted"/>
<reference evidence="1" key="1">
    <citation type="submission" date="2017-08" db="EMBL/GenBank/DDBJ databases">
        <authorList>
            <person name="Imhoff J.F."/>
            <person name="Rahn T."/>
            <person name="Kuenzel S."/>
            <person name="Neulinger S.C."/>
        </authorList>
    </citation>
    <scope>NUCLEOTIDE SEQUENCE</scope>
    <source>
        <strain evidence="1">DSM 9154</strain>
    </source>
</reference>
<comment type="caution">
    <text evidence="1">The sequence shown here is derived from an EMBL/GenBank/DDBJ whole genome shotgun (WGS) entry which is preliminary data.</text>
</comment>
<organism evidence="1 2">
    <name type="scientific">Rhodovibrio salinarum</name>
    <dbReference type="NCBI Taxonomy" id="1087"/>
    <lineage>
        <taxon>Bacteria</taxon>
        <taxon>Pseudomonadati</taxon>
        <taxon>Pseudomonadota</taxon>
        <taxon>Alphaproteobacteria</taxon>
        <taxon>Rhodospirillales</taxon>
        <taxon>Rhodovibrionaceae</taxon>
        <taxon>Rhodovibrio</taxon>
    </lineage>
</organism>
<gene>
    <name evidence="1" type="ORF">CKO21_12440</name>
</gene>
<dbReference type="AlphaFoldDB" id="A0A934QJ90"/>
<evidence type="ECO:0000313" key="1">
    <source>
        <dbReference type="EMBL" id="MBK1698048.1"/>
    </source>
</evidence>